<dbReference type="EMBL" id="PJQM01001136">
    <property type="protein sequence ID" value="RCI03122.1"/>
    <property type="molecule type" value="Genomic_DNA"/>
</dbReference>
<protein>
    <submittedName>
        <fullName evidence="1">Uncharacterized protein</fullName>
    </submittedName>
</protein>
<sequence>MKAEEKKASFDEGTSCDYGAAYTKRRTKEQLILSFTVHPSIIKGNIIDVYDPRPHGHCGFRAAAYFLHDVLTLAITRSIDLKVNEAKQSDKRYFELGDDDYLADSSSHRLAKKASVRFWFSSPDYAQALADAY</sequence>
<dbReference type="Proteomes" id="UP000253551">
    <property type="component" value="Unassembled WGS sequence"/>
</dbReference>
<dbReference type="AlphaFoldDB" id="A0A367KMQ0"/>
<feature type="non-terminal residue" evidence="1">
    <location>
        <position position="133"/>
    </location>
</feature>
<gene>
    <name evidence="1" type="ORF">CU098_001438</name>
</gene>
<name>A0A367KMQ0_RHIST</name>
<keyword evidence="2" id="KW-1185">Reference proteome</keyword>
<reference evidence="1 2" key="1">
    <citation type="journal article" date="2018" name="G3 (Bethesda)">
        <title>Phylogenetic and Phylogenomic Definition of Rhizopus Species.</title>
        <authorList>
            <person name="Gryganskyi A.P."/>
            <person name="Golan J."/>
            <person name="Dolatabadi S."/>
            <person name="Mondo S."/>
            <person name="Robb S."/>
            <person name="Idnurm A."/>
            <person name="Muszewska A."/>
            <person name="Steczkiewicz K."/>
            <person name="Masonjones S."/>
            <person name="Liao H.L."/>
            <person name="Gajdeczka M.T."/>
            <person name="Anike F."/>
            <person name="Vuek A."/>
            <person name="Anishchenko I.M."/>
            <person name="Voigt K."/>
            <person name="de Hoog G.S."/>
            <person name="Smith M.E."/>
            <person name="Heitman J."/>
            <person name="Vilgalys R."/>
            <person name="Stajich J.E."/>
        </authorList>
    </citation>
    <scope>NUCLEOTIDE SEQUENCE [LARGE SCALE GENOMIC DNA]</scope>
    <source>
        <strain evidence="1 2">LSU 92-RS-03</strain>
    </source>
</reference>
<proteinExistence type="predicted"/>
<comment type="caution">
    <text evidence="1">The sequence shown here is derived from an EMBL/GenBank/DDBJ whole genome shotgun (WGS) entry which is preliminary data.</text>
</comment>
<evidence type="ECO:0000313" key="2">
    <source>
        <dbReference type="Proteomes" id="UP000253551"/>
    </source>
</evidence>
<dbReference type="OrthoDB" id="10334168at2759"/>
<accession>A0A367KMQ0</accession>
<evidence type="ECO:0000313" key="1">
    <source>
        <dbReference type="EMBL" id="RCI03122.1"/>
    </source>
</evidence>
<organism evidence="1 2">
    <name type="scientific">Rhizopus stolonifer</name>
    <name type="common">Rhizopus nigricans</name>
    <dbReference type="NCBI Taxonomy" id="4846"/>
    <lineage>
        <taxon>Eukaryota</taxon>
        <taxon>Fungi</taxon>
        <taxon>Fungi incertae sedis</taxon>
        <taxon>Mucoromycota</taxon>
        <taxon>Mucoromycotina</taxon>
        <taxon>Mucoromycetes</taxon>
        <taxon>Mucorales</taxon>
        <taxon>Mucorineae</taxon>
        <taxon>Rhizopodaceae</taxon>
        <taxon>Rhizopus</taxon>
    </lineage>
</organism>